<feature type="region of interest" description="Disordered" evidence="1">
    <location>
        <begin position="115"/>
        <end position="142"/>
    </location>
</feature>
<dbReference type="OMA" id="RINMAGC"/>
<sequence length="247" mass="27945">MKIFIDITTMLKFIKELSDDPMAKTPASRTFLAAVANTIQEAKQVPATHSKKRKQDNSKEGEDIYHPEQLSSLPNRKKSKTDFHNTESKDVTVQPRKISMGGHPLMQKALQVVQNKPKMVRHSQRRGSKGMQDEAISTEEDSGHHIEEAMNLLHEWKWPYMGHKPVWDLNGIPPPLMLLAIRCLAMMTTIIQQDKFTKLCQLITDISKADPGCSSSLEEGKVDTLEGINIVLDVMEGKEAMHDFMQL</sequence>
<dbReference type="OrthoDB" id="10518200at2759"/>
<reference evidence="3" key="1">
    <citation type="journal article" date="2017" name="Nat. Ecol. Evol.">
        <title>Genome expansion and lineage-specific genetic innovations in the forest pathogenic fungi Armillaria.</title>
        <authorList>
            <person name="Sipos G."/>
            <person name="Prasanna A.N."/>
            <person name="Walter M.C."/>
            <person name="O'Connor E."/>
            <person name="Balint B."/>
            <person name="Krizsan K."/>
            <person name="Kiss B."/>
            <person name="Hess J."/>
            <person name="Varga T."/>
            <person name="Slot J."/>
            <person name="Riley R."/>
            <person name="Boka B."/>
            <person name="Rigling D."/>
            <person name="Barry K."/>
            <person name="Lee J."/>
            <person name="Mihaltcheva S."/>
            <person name="LaButti K."/>
            <person name="Lipzen A."/>
            <person name="Waldron R."/>
            <person name="Moloney N.M."/>
            <person name="Sperisen C."/>
            <person name="Kredics L."/>
            <person name="Vagvoelgyi C."/>
            <person name="Patrignani A."/>
            <person name="Fitzpatrick D."/>
            <person name="Nagy I."/>
            <person name="Doyle S."/>
            <person name="Anderson J.B."/>
            <person name="Grigoriev I.V."/>
            <person name="Gueldener U."/>
            <person name="Muensterkoetter M."/>
            <person name="Nagy L.G."/>
        </authorList>
    </citation>
    <scope>NUCLEOTIDE SEQUENCE [LARGE SCALE GENOMIC DNA]</scope>
    <source>
        <strain evidence="3">Ar21-2</strain>
    </source>
</reference>
<feature type="compositionally biased region" description="Basic residues" evidence="1">
    <location>
        <begin position="118"/>
        <end position="128"/>
    </location>
</feature>
<evidence type="ECO:0000256" key="1">
    <source>
        <dbReference type="SAM" id="MobiDB-lite"/>
    </source>
</evidence>
<protein>
    <submittedName>
        <fullName evidence="2">Uncharacterized protein</fullName>
    </submittedName>
</protein>
<evidence type="ECO:0000313" key="2">
    <source>
        <dbReference type="EMBL" id="PBK94412.1"/>
    </source>
</evidence>
<proteinExistence type="predicted"/>
<name>A0A2H3DSI1_ARMGA</name>
<dbReference type="EMBL" id="KZ293654">
    <property type="protein sequence ID" value="PBK94412.1"/>
    <property type="molecule type" value="Genomic_DNA"/>
</dbReference>
<feature type="compositionally biased region" description="Basic and acidic residues" evidence="1">
    <location>
        <begin position="55"/>
        <end position="66"/>
    </location>
</feature>
<evidence type="ECO:0000313" key="3">
    <source>
        <dbReference type="Proteomes" id="UP000217790"/>
    </source>
</evidence>
<gene>
    <name evidence="2" type="ORF">ARMGADRAFT_1079098</name>
</gene>
<dbReference type="AlphaFoldDB" id="A0A2H3DSI1"/>
<feature type="compositionally biased region" description="Basic and acidic residues" evidence="1">
    <location>
        <begin position="80"/>
        <end position="90"/>
    </location>
</feature>
<organism evidence="2 3">
    <name type="scientific">Armillaria gallica</name>
    <name type="common">Bulbous honey fungus</name>
    <name type="synonym">Armillaria bulbosa</name>
    <dbReference type="NCBI Taxonomy" id="47427"/>
    <lineage>
        <taxon>Eukaryota</taxon>
        <taxon>Fungi</taxon>
        <taxon>Dikarya</taxon>
        <taxon>Basidiomycota</taxon>
        <taxon>Agaricomycotina</taxon>
        <taxon>Agaricomycetes</taxon>
        <taxon>Agaricomycetidae</taxon>
        <taxon>Agaricales</taxon>
        <taxon>Marasmiineae</taxon>
        <taxon>Physalacriaceae</taxon>
        <taxon>Armillaria</taxon>
    </lineage>
</organism>
<dbReference type="InParanoid" id="A0A2H3DSI1"/>
<keyword evidence="3" id="KW-1185">Reference proteome</keyword>
<dbReference type="Proteomes" id="UP000217790">
    <property type="component" value="Unassembled WGS sequence"/>
</dbReference>
<accession>A0A2H3DSI1</accession>
<feature type="region of interest" description="Disordered" evidence="1">
    <location>
        <begin position="42"/>
        <end position="92"/>
    </location>
</feature>